<evidence type="ECO:0000313" key="11">
    <source>
        <dbReference type="EMBL" id="CAF3696410.1"/>
    </source>
</evidence>
<evidence type="ECO:0000256" key="1">
    <source>
        <dbReference type="ARBA" id="ARBA00004141"/>
    </source>
</evidence>
<feature type="transmembrane region" description="Helical" evidence="8">
    <location>
        <begin position="142"/>
        <end position="164"/>
    </location>
</feature>
<feature type="transmembrane region" description="Helical" evidence="8">
    <location>
        <begin position="12"/>
        <end position="41"/>
    </location>
</feature>
<feature type="transmembrane region" description="Helical" evidence="8">
    <location>
        <begin position="252"/>
        <end position="271"/>
    </location>
</feature>
<sequence>MTMVNSTTCDAYLLLIILKIQPAFLLIFGFVANIIAFIVLIQPRLRRRPTFSYLAYLSLSNALLSLLHAVFSILGVYFNLSLENLPLVYCRFLNRFSIDFLTHFSLYTLTAVDIERIRTITSKSVPQRSNRHTHSTGSSTTFVRVCFIQLAIAAILFIINLHWLTSYGYKSRANDGNDDNIITMCTVDITNQTSFYYVQYVTLILPLIECIVFGIIPFTISVLATIIILKHVSTKYSRSYLNKRLKKSRRRLELHLSILLISLNVVFILFTTPHNVYNVYMGNLHRLLSKNNLEHNSFCKAAEIQKSLDLLQQCYFMSTFFLYILTNRRFREEFSNFILCNRSRLSVTAATTIIITAKTNNHNSFGQSPNRLRSVCQVDGCMESCLSSTDLSVMVKAH</sequence>
<keyword evidence="7" id="KW-0807">Transducer</keyword>
<dbReference type="AlphaFoldDB" id="A0A8S2HZJ8"/>
<keyword evidence="5 8" id="KW-0472">Membrane</keyword>
<keyword evidence="4" id="KW-0297">G-protein coupled receptor</keyword>
<protein>
    <recommendedName>
        <fullName evidence="9">G-protein coupled receptors family 1 profile domain-containing protein</fullName>
    </recommendedName>
</protein>
<evidence type="ECO:0000256" key="5">
    <source>
        <dbReference type="ARBA" id="ARBA00023136"/>
    </source>
</evidence>
<dbReference type="InterPro" id="IPR017452">
    <property type="entry name" value="GPCR_Rhodpsn_7TM"/>
</dbReference>
<keyword evidence="6" id="KW-0675">Receptor</keyword>
<reference evidence="11" key="1">
    <citation type="submission" date="2021-02" db="EMBL/GenBank/DDBJ databases">
        <authorList>
            <person name="Nowell W R."/>
        </authorList>
    </citation>
    <scope>NUCLEOTIDE SEQUENCE</scope>
</reference>
<evidence type="ECO:0000313" key="12">
    <source>
        <dbReference type="Proteomes" id="UP000682733"/>
    </source>
</evidence>
<accession>A0A8S2HZJ8</accession>
<keyword evidence="2 8" id="KW-0812">Transmembrane</keyword>
<dbReference type="GO" id="GO:0005886">
    <property type="term" value="C:plasma membrane"/>
    <property type="evidence" value="ECO:0007669"/>
    <property type="project" value="TreeGrafter"/>
</dbReference>
<dbReference type="EMBL" id="CAJNOK010003892">
    <property type="protein sequence ID" value="CAF0918534.1"/>
    <property type="molecule type" value="Genomic_DNA"/>
</dbReference>
<dbReference type="PROSITE" id="PS50262">
    <property type="entry name" value="G_PROTEIN_RECEP_F1_2"/>
    <property type="match status" value="1"/>
</dbReference>
<dbReference type="PANTHER" id="PTHR24243">
    <property type="entry name" value="G-PROTEIN COUPLED RECEPTOR"/>
    <property type="match status" value="1"/>
</dbReference>
<organism evidence="11 12">
    <name type="scientific">Didymodactylos carnosus</name>
    <dbReference type="NCBI Taxonomy" id="1234261"/>
    <lineage>
        <taxon>Eukaryota</taxon>
        <taxon>Metazoa</taxon>
        <taxon>Spiralia</taxon>
        <taxon>Gnathifera</taxon>
        <taxon>Rotifera</taxon>
        <taxon>Eurotatoria</taxon>
        <taxon>Bdelloidea</taxon>
        <taxon>Philodinida</taxon>
        <taxon>Philodinidae</taxon>
        <taxon>Didymodactylos</taxon>
    </lineage>
</organism>
<name>A0A8S2HZJ8_9BILA</name>
<evidence type="ECO:0000256" key="3">
    <source>
        <dbReference type="ARBA" id="ARBA00022989"/>
    </source>
</evidence>
<comment type="caution">
    <text evidence="11">The sequence shown here is derived from an EMBL/GenBank/DDBJ whole genome shotgun (WGS) entry which is preliminary data.</text>
</comment>
<gene>
    <name evidence="10" type="ORF">OVA965_LOCUS10496</name>
    <name evidence="11" type="ORF">TMI583_LOCUS10494</name>
</gene>
<dbReference type="Proteomes" id="UP000677228">
    <property type="component" value="Unassembled WGS sequence"/>
</dbReference>
<evidence type="ECO:0000256" key="8">
    <source>
        <dbReference type="SAM" id="Phobius"/>
    </source>
</evidence>
<comment type="subcellular location">
    <subcellularLocation>
        <location evidence="1">Membrane</location>
        <topology evidence="1">Multi-pass membrane protein</topology>
    </subcellularLocation>
</comment>
<dbReference type="EMBL" id="CAJOBA010003895">
    <property type="protein sequence ID" value="CAF3696410.1"/>
    <property type="molecule type" value="Genomic_DNA"/>
</dbReference>
<proteinExistence type="predicted"/>
<evidence type="ECO:0000259" key="9">
    <source>
        <dbReference type="PROSITE" id="PS50262"/>
    </source>
</evidence>
<dbReference type="SUPFAM" id="SSF81321">
    <property type="entry name" value="Family A G protein-coupled receptor-like"/>
    <property type="match status" value="1"/>
</dbReference>
<dbReference type="PANTHER" id="PTHR24243:SF230">
    <property type="entry name" value="G-PROTEIN COUPLED RECEPTORS FAMILY 1 PROFILE DOMAIN-CONTAINING PROTEIN"/>
    <property type="match status" value="1"/>
</dbReference>
<dbReference type="Proteomes" id="UP000682733">
    <property type="component" value="Unassembled WGS sequence"/>
</dbReference>
<evidence type="ECO:0000256" key="2">
    <source>
        <dbReference type="ARBA" id="ARBA00022692"/>
    </source>
</evidence>
<feature type="transmembrane region" description="Helical" evidence="8">
    <location>
        <begin position="53"/>
        <end position="80"/>
    </location>
</feature>
<evidence type="ECO:0000313" key="10">
    <source>
        <dbReference type="EMBL" id="CAF0918534.1"/>
    </source>
</evidence>
<evidence type="ECO:0000256" key="4">
    <source>
        <dbReference type="ARBA" id="ARBA00023040"/>
    </source>
</evidence>
<feature type="transmembrane region" description="Helical" evidence="8">
    <location>
        <begin position="203"/>
        <end position="232"/>
    </location>
</feature>
<evidence type="ECO:0000256" key="7">
    <source>
        <dbReference type="ARBA" id="ARBA00023224"/>
    </source>
</evidence>
<evidence type="ECO:0000256" key="6">
    <source>
        <dbReference type="ARBA" id="ARBA00023170"/>
    </source>
</evidence>
<keyword evidence="3 8" id="KW-1133">Transmembrane helix</keyword>
<dbReference type="GO" id="GO:0004930">
    <property type="term" value="F:G protein-coupled receptor activity"/>
    <property type="evidence" value="ECO:0007669"/>
    <property type="project" value="UniProtKB-KW"/>
</dbReference>
<dbReference type="Gene3D" id="1.20.1070.10">
    <property type="entry name" value="Rhodopsin 7-helix transmembrane proteins"/>
    <property type="match status" value="1"/>
</dbReference>
<feature type="domain" description="G-protein coupled receptors family 1 profile" evidence="9">
    <location>
        <begin position="32"/>
        <end position="280"/>
    </location>
</feature>
<feature type="transmembrane region" description="Helical" evidence="8">
    <location>
        <begin position="100"/>
        <end position="121"/>
    </location>
</feature>